<dbReference type="AlphaFoldDB" id="A0A162D0B6"/>
<keyword evidence="2" id="KW-1185">Reference proteome</keyword>
<evidence type="ECO:0000313" key="1">
    <source>
        <dbReference type="EMBL" id="KZR96894.1"/>
    </source>
</evidence>
<protein>
    <submittedName>
        <fullName evidence="1">Uncharacterized protein</fullName>
    </submittedName>
</protein>
<dbReference type="OrthoDB" id="6629168at2759"/>
<name>A0A162D0B6_9CRUS</name>
<feature type="non-terminal residue" evidence="1">
    <location>
        <position position="1"/>
    </location>
</feature>
<proteinExistence type="predicted"/>
<organism evidence="1 2">
    <name type="scientific">Daphnia magna</name>
    <dbReference type="NCBI Taxonomy" id="35525"/>
    <lineage>
        <taxon>Eukaryota</taxon>
        <taxon>Metazoa</taxon>
        <taxon>Ecdysozoa</taxon>
        <taxon>Arthropoda</taxon>
        <taxon>Crustacea</taxon>
        <taxon>Branchiopoda</taxon>
        <taxon>Diplostraca</taxon>
        <taxon>Cladocera</taxon>
        <taxon>Anomopoda</taxon>
        <taxon>Daphniidae</taxon>
        <taxon>Daphnia</taxon>
    </lineage>
</organism>
<reference evidence="1 2" key="1">
    <citation type="submission" date="2016-03" db="EMBL/GenBank/DDBJ databases">
        <title>EvidentialGene: Evidence-directed Construction of Genes on Genomes.</title>
        <authorList>
            <person name="Gilbert D.G."/>
            <person name="Choi J.-H."/>
            <person name="Mockaitis K."/>
            <person name="Colbourne J."/>
            <person name="Pfrender M."/>
        </authorList>
    </citation>
    <scope>NUCLEOTIDE SEQUENCE [LARGE SCALE GENOMIC DNA]</scope>
    <source>
        <strain evidence="1 2">Xinb3</strain>
        <tissue evidence="1">Complete organism</tissue>
    </source>
</reference>
<accession>A0A162D0B6</accession>
<dbReference type="Proteomes" id="UP000076858">
    <property type="component" value="Unassembled WGS sequence"/>
</dbReference>
<evidence type="ECO:0000313" key="2">
    <source>
        <dbReference type="Proteomes" id="UP000076858"/>
    </source>
</evidence>
<sequence>ITASTGVAQKDACIQALTEWKLKDNVIAAPFTIQLQVIQAHIAECHIKRTQKKIGGPTTGPTYKLFSRFKQDYNSFQQLITEEFEVLDYDELGPFMTSQEWVENCWKKNVFPGEDYRELCELMTVFLGATLSHHFIIRRRGADHHARFMSKAIYYLKIYLLQNLFHLRPKEVKEVKRMAIYIAVFYGKYFLETSLTSSALVNDLRFLCAMHQYALVDKEAANETIHSINLHLDYLTQELVPFALFDPRLAEEEKNKLAHTLISIPRPSEFAVGKPKTPTITWRQDDQPILSDLLGERSWLMFHLLQLHNRQEWMLVPSNLWILFEDFRVAKEFVDFLITVNDCAERGIKLIGDYRDSCPLKESPLLS</sequence>
<gene>
    <name evidence="1" type="ORF">APZ42_008519</name>
</gene>
<comment type="caution">
    <text evidence="1">The sequence shown here is derived from an EMBL/GenBank/DDBJ whole genome shotgun (WGS) entry which is preliminary data.</text>
</comment>
<dbReference type="EMBL" id="LRGB01023342">
    <property type="protein sequence ID" value="KZR96894.1"/>
    <property type="molecule type" value="Genomic_DNA"/>
</dbReference>